<keyword evidence="1" id="KW-0812">Transmembrane</keyword>
<name>A0A8J7U5A3_9BACT</name>
<dbReference type="EMBL" id="JAFREP010000016">
    <property type="protein sequence ID" value="MBO1320248.1"/>
    <property type="molecule type" value="Genomic_DNA"/>
</dbReference>
<evidence type="ECO:0000313" key="4">
    <source>
        <dbReference type="Proteomes" id="UP000664417"/>
    </source>
</evidence>
<evidence type="ECO:0000259" key="2">
    <source>
        <dbReference type="Pfam" id="PF13559"/>
    </source>
</evidence>
<feature type="transmembrane region" description="Helical" evidence="1">
    <location>
        <begin position="199"/>
        <end position="222"/>
    </location>
</feature>
<dbReference type="RefSeq" id="WP_207860202.1">
    <property type="nucleotide sequence ID" value="NZ_JAFREP010000016.1"/>
</dbReference>
<sequence length="489" mass="56075">MNLDQLSLAVRPRDTWTAVDLGLLLSRSWRGSYFAPWLISVVTVWLVVNVLFWQYPILATLVFWWFKPAFDRLLLWVFSRVTFGVQPGTRETLATWRTYFRSPWFRALTWQRLSPMRVVHLAVSELEQSTGDKRKKRTNALGATLFSPLLLTTFAFFFVELFVLLPSLFLFSHVMMPFGLAEHVFSVMNADQAIQTLNLAQLLIVLFLEPYYVGACFSLYLNTRTILEGWDLRITFKKLAARLQQLTPLLLFVLLCPPGWSAQPEPDTAAEPTELTQTREEIQTLLDNHEDFNKQETKGRWVYRFDHDGPEVGDIPPTNFSALTGLGRFFVNLFIILFIVLVIVAVILFLRWSAGRRIAGVATLKPETVNPREAAKSGLIIDPESLPDQLLEAAQAAWRKGSHRIALSYLFRGAIARMMDADLVAIEEYATEGEVLAQVKKQAPQEMAEDFKKLTQTWITLAYGHQVPDEARFYALCTAFRRHWHQEAK</sequence>
<feature type="domain" description="Protein-glutamine gamma-glutamyltransferase-like C-terminal" evidence="2">
    <location>
        <begin position="411"/>
        <end position="481"/>
    </location>
</feature>
<dbReference type="Proteomes" id="UP000664417">
    <property type="component" value="Unassembled WGS sequence"/>
</dbReference>
<dbReference type="AlphaFoldDB" id="A0A8J7U5A3"/>
<organism evidence="3 4">
    <name type="scientific">Acanthopleuribacter pedis</name>
    <dbReference type="NCBI Taxonomy" id="442870"/>
    <lineage>
        <taxon>Bacteria</taxon>
        <taxon>Pseudomonadati</taxon>
        <taxon>Acidobacteriota</taxon>
        <taxon>Holophagae</taxon>
        <taxon>Acanthopleuribacterales</taxon>
        <taxon>Acanthopleuribacteraceae</taxon>
        <taxon>Acanthopleuribacter</taxon>
    </lineage>
</organism>
<dbReference type="InterPro" id="IPR025403">
    <property type="entry name" value="TgpA-like_C"/>
</dbReference>
<protein>
    <submittedName>
        <fullName evidence="3">DUF4129 domain-containing protein</fullName>
    </submittedName>
</protein>
<proteinExistence type="predicted"/>
<keyword evidence="1" id="KW-0472">Membrane</keyword>
<feature type="transmembrane region" description="Helical" evidence="1">
    <location>
        <begin position="329"/>
        <end position="350"/>
    </location>
</feature>
<feature type="transmembrane region" description="Helical" evidence="1">
    <location>
        <begin position="33"/>
        <end position="66"/>
    </location>
</feature>
<evidence type="ECO:0000313" key="3">
    <source>
        <dbReference type="EMBL" id="MBO1320248.1"/>
    </source>
</evidence>
<reference evidence="3" key="1">
    <citation type="submission" date="2021-03" db="EMBL/GenBank/DDBJ databases">
        <authorList>
            <person name="Wang G."/>
        </authorList>
    </citation>
    <scope>NUCLEOTIDE SEQUENCE</scope>
    <source>
        <strain evidence="3">KCTC 12899</strain>
    </source>
</reference>
<keyword evidence="1" id="KW-1133">Transmembrane helix</keyword>
<dbReference type="Pfam" id="PF13559">
    <property type="entry name" value="DUF4129"/>
    <property type="match status" value="1"/>
</dbReference>
<keyword evidence="4" id="KW-1185">Reference proteome</keyword>
<evidence type="ECO:0000256" key="1">
    <source>
        <dbReference type="SAM" id="Phobius"/>
    </source>
</evidence>
<feature type="transmembrane region" description="Helical" evidence="1">
    <location>
        <begin position="143"/>
        <end position="171"/>
    </location>
</feature>
<gene>
    <name evidence="3" type="ORF">J3U88_17365</name>
</gene>
<accession>A0A8J7U5A3</accession>
<comment type="caution">
    <text evidence="3">The sequence shown here is derived from an EMBL/GenBank/DDBJ whole genome shotgun (WGS) entry which is preliminary data.</text>
</comment>